<organism evidence="1 2">
    <name type="scientific">Gloeobacter kilaueensis (strain ATCC BAA-2537 / CCAP 1431/1 / ULC 316 / JS1)</name>
    <dbReference type="NCBI Taxonomy" id="1183438"/>
    <lineage>
        <taxon>Bacteria</taxon>
        <taxon>Bacillati</taxon>
        <taxon>Cyanobacteriota</taxon>
        <taxon>Cyanophyceae</taxon>
        <taxon>Gloeobacterales</taxon>
        <taxon>Gloeobacteraceae</taxon>
        <taxon>Gloeobacter</taxon>
    </lineage>
</organism>
<dbReference type="KEGG" id="glj:GKIL_4341"/>
<dbReference type="eggNOG" id="COG4932">
    <property type="taxonomic scope" value="Bacteria"/>
</dbReference>
<proteinExistence type="predicted"/>
<dbReference type="Proteomes" id="UP000017396">
    <property type="component" value="Chromosome"/>
</dbReference>
<dbReference type="RefSeq" id="WP_023175959.1">
    <property type="nucleotide sequence ID" value="NC_022600.1"/>
</dbReference>
<keyword evidence="2" id="KW-1185">Reference proteome</keyword>
<evidence type="ECO:0000313" key="1">
    <source>
        <dbReference type="EMBL" id="AGY60587.1"/>
    </source>
</evidence>
<dbReference type="HOGENOM" id="CLU_1145919_0_0_3"/>
<dbReference type="AlphaFoldDB" id="U5QNM3"/>
<dbReference type="NCBIfam" id="TIGR02595">
    <property type="entry name" value="PEP_CTERM"/>
    <property type="match status" value="1"/>
</dbReference>
<protein>
    <recommendedName>
        <fullName evidence="3">PEP-CTERM protein-sorting domain-containing protein</fullName>
    </recommendedName>
</protein>
<evidence type="ECO:0008006" key="3">
    <source>
        <dbReference type="Google" id="ProtNLM"/>
    </source>
</evidence>
<gene>
    <name evidence="1" type="ORF">GKIL_4341</name>
</gene>
<dbReference type="InterPro" id="IPR013424">
    <property type="entry name" value="Ice-binding_C"/>
</dbReference>
<accession>U5QNM3</accession>
<evidence type="ECO:0000313" key="2">
    <source>
        <dbReference type="Proteomes" id="UP000017396"/>
    </source>
</evidence>
<sequence>MLPSLRFPPAPGAVLRSSALPLGAFWLALTLVGADGAKAATISFGPVDSGPLLTEIVNYSLPINQFDPSLGTLTGIQLTLGGSFDSTLTVQNLSATDQTFQVGQSVQISLTGPTPSNPFSTSVTPRDFSGSITLAPGQTSGPIELTAGPTTSVTNINPSLFNLFIGTGTVSFLGNSNTTTTFNGGGGNLEFLSTTFADFSVAVTYTFNPVVPEPSLLPGLLLIGGGVAGAVFAQKKTGPKIR</sequence>
<name>U5QNM3_GLOK1</name>
<reference evidence="1 2" key="1">
    <citation type="journal article" date="2013" name="PLoS ONE">
        <title>Cultivation and Complete Genome Sequencing of Gloeobacter kilaueensis sp. nov., from a Lava Cave in Kilauea Caldera, Hawai'i.</title>
        <authorList>
            <person name="Saw J.H."/>
            <person name="Schatz M."/>
            <person name="Brown M.V."/>
            <person name="Kunkel D.D."/>
            <person name="Foster J.S."/>
            <person name="Shick H."/>
            <person name="Christensen S."/>
            <person name="Hou S."/>
            <person name="Wan X."/>
            <person name="Donachie S.P."/>
        </authorList>
    </citation>
    <scope>NUCLEOTIDE SEQUENCE [LARGE SCALE GENOMIC DNA]</scope>
    <source>
        <strain evidence="2">JS</strain>
    </source>
</reference>
<dbReference type="NCBIfam" id="NF033208">
    <property type="entry name" value="choice_anch_E"/>
    <property type="match status" value="1"/>
</dbReference>
<dbReference type="EMBL" id="CP003587">
    <property type="protein sequence ID" value="AGY60587.1"/>
    <property type="molecule type" value="Genomic_DNA"/>
</dbReference>